<dbReference type="Pfam" id="PF00605">
    <property type="entry name" value="IRF"/>
    <property type="match status" value="1"/>
</dbReference>
<dbReference type="PANTHER" id="PTHR11949">
    <property type="entry name" value="INTERFERON REGULATORY FACTOR"/>
    <property type="match status" value="1"/>
</dbReference>
<keyword evidence="2" id="KW-0805">Transcription regulation</keyword>
<sequence>LSSMNVRSWTSHPQLGLCRWLVEQVDSQRFPGLVWEDVSKRTFRIPWKHAGKQDYCVEEHSALFKAWAEYRGHYREGLDQPDPTAWKTRLRCALKKSTDFEELPEQSRPNHADPYKVYRVNPKTIRRLQDERGNFGACHTGEGSGGVPGSSSTLHGKWLLRIVLLNNDLFSSGFFDVDITFYYRGQLAKRTRVQHPAGCRVGHGNPAIHDPHVYGPQELQQVVFPSIEEIASKPQRVATEQLLGHLERGLLLLARSDGLYGQRLCRGRLFWSGPCAPHLDRPNKMERDTELTSFIYGDGSPPEIGTVICFGEEYPDTRDQKKLITIYVSNSSVTCLVCFDCNIAHPGVTQATWYKEMLFSFNDI</sequence>
<evidence type="ECO:0000256" key="3">
    <source>
        <dbReference type="ARBA" id="ARBA00023125"/>
    </source>
</evidence>
<evidence type="ECO:0000259" key="7">
    <source>
        <dbReference type="PROSITE" id="PS51507"/>
    </source>
</evidence>
<dbReference type="InterPro" id="IPR008984">
    <property type="entry name" value="SMAD_FHA_dom_sf"/>
</dbReference>
<accession>A0A8C4QSP0</accession>
<keyword evidence="4" id="KW-0010">Activator</keyword>
<dbReference type="PROSITE" id="PS51507">
    <property type="entry name" value="IRF_2"/>
    <property type="match status" value="1"/>
</dbReference>
<dbReference type="InterPro" id="IPR036388">
    <property type="entry name" value="WH-like_DNA-bd_sf"/>
</dbReference>
<dbReference type="GO" id="GO:0000978">
    <property type="term" value="F:RNA polymerase II cis-regulatory region sequence-specific DNA binding"/>
    <property type="evidence" value="ECO:0007669"/>
    <property type="project" value="TreeGrafter"/>
</dbReference>
<dbReference type="SMART" id="SM01243">
    <property type="entry name" value="IRF-3"/>
    <property type="match status" value="1"/>
</dbReference>
<dbReference type="SMART" id="SM00348">
    <property type="entry name" value="IRF"/>
    <property type="match status" value="1"/>
</dbReference>
<dbReference type="SUPFAM" id="SSF49879">
    <property type="entry name" value="SMAD/FHA domain"/>
    <property type="match status" value="1"/>
</dbReference>
<dbReference type="PANTHER" id="PTHR11949:SF53">
    <property type="entry name" value="IRF TRYPTOPHAN PENTAD REPEAT DOMAIN-CONTAINING PROTEIN"/>
    <property type="match status" value="1"/>
</dbReference>
<comment type="subcellular location">
    <subcellularLocation>
        <location evidence="1">Nucleus</location>
    </subcellularLocation>
</comment>
<dbReference type="Gene3D" id="1.10.10.10">
    <property type="entry name" value="Winged helix-like DNA-binding domain superfamily/Winged helix DNA-binding domain"/>
    <property type="match status" value="1"/>
</dbReference>
<proteinExistence type="predicted"/>
<dbReference type="FunFam" id="1.10.10.10:FF:000041">
    <property type="entry name" value="Interferon regulatory factor 4"/>
    <property type="match status" value="1"/>
</dbReference>
<dbReference type="GO" id="GO:0000981">
    <property type="term" value="F:DNA-binding transcription factor activity, RNA polymerase II-specific"/>
    <property type="evidence" value="ECO:0007669"/>
    <property type="project" value="TreeGrafter"/>
</dbReference>
<dbReference type="AlphaFoldDB" id="A0A8C4QSP0"/>
<dbReference type="CDD" id="cd00103">
    <property type="entry name" value="IRF"/>
    <property type="match status" value="1"/>
</dbReference>
<evidence type="ECO:0000313" key="8">
    <source>
        <dbReference type="Ensembl" id="ENSEBUP00000019184.1"/>
    </source>
</evidence>
<dbReference type="InterPro" id="IPR036390">
    <property type="entry name" value="WH_DNA-bd_sf"/>
</dbReference>
<organism evidence="8 9">
    <name type="scientific">Eptatretus burgeri</name>
    <name type="common">Inshore hagfish</name>
    <dbReference type="NCBI Taxonomy" id="7764"/>
    <lineage>
        <taxon>Eukaryota</taxon>
        <taxon>Metazoa</taxon>
        <taxon>Chordata</taxon>
        <taxon>Craniata</taxon>
        <taxon>Vertebrata</taxon>
        <taxon>Cyclostomata</taxon>
        <taxon>Myxini</taxon>
        <taxon>Myxiniformes</taxon>
        <taxon>Myxinidae</taxon>
        <taxon>Eptatretinae</taxon>
        <taxon>Eptatretus</taxon>
    </lineage>
</organism>
<keyword evidence="5" id="KW-0804">Transcription</keyword>
<keyword evidence="3" id="KW-0238">DNA-binding</keyword>
<dbReference type="GO" id="GO:0045944">
    <property type="term" value="P:positive regulation of transcription by RNA polymerase II"/>
    <property type="evidence" value="ECO:0007669"/>
    <property type="project" value="UniProtKB-ARBA"/>
</dbReference>
<evidence type="ECO:0000256" key="6">
    <source>
        <dbReference type="ARBA" id="ARBA00023242"/>
    </source>
</evidence>
<reference evidence="8" key="2">
    <citation type="submission" date="2025-09" db="UniProtKB">
        <authorList>
            <consortium name="Ensembl"/>
        </authorList>
    </citation>
    <scope>IDENTIFICATION</scope>
</reference>
<dbReference type="SUPFAM" id="SSF46785">
    <property type="entry name" value="Winged helix' DNA-binding domain"/>
    <property type="match status" value="1"/>
</dbReference>
<dbReference type="GeneTree" id="ENSGT00940000158140"/>
<evidence type="ECO:0000256" key="4">
    <source>
        <dbReference type="ARBA" id="ARBA00023159"/>
    </source>
</evidence>
<dbReference type="Ensembl" id="ENSEBUT00000019760.1">
    <property type="protein sequence ID" value="ENSEBUP00000019184.1"/>
    <property type="gene ID" value="ENSEBUG00000011940.1"/>
</dbReference>
<evidence type="ECO:0000256" key="5">
    <source>
        <dbReference type="ARBA" id="ARBA00023163"/>
    </source>
</evidence>
<dbReference type="Proteomes" id="UP000694388">
    <property type="component" value="Unplaced"/>
</dbReference>
<dbReference type="PRINTS" id="PR00267">
    <property type="entry name" value="INTFRNREGFCT"/>
</dbReference>
<evidence type="ECO:0000256" key="1">
    <source>
        <dbReference type="ARBA" id="ARBA00004123"/>
    </source>
</evidence>
<dbReference type="GO" id="GO:0005634">
    <property type="term" value="C:nucleus"/>
    <property type="evidence" value="ECO:0007669"/>
    <property type="project" value="UniProtKB-SubCell"/>
</dbReference>
<dbReference type="InterPro" id="IPR017855">
    <property type="entry name" value="SMAD-like_dom_sf"/>
</dbReference>
<dbReference type="InterPro" id="IPR001346">
    <property type="entry name" value="Interferon_reg_fact_DNA-bd_dom"/>
</dbReference>
<dbReference type="InterPro" id="IPR019471">
    <property type="entry name" value="Interferon_reg_factor-3"/>
</dbReference>
<dbReference type="GO" id="GO:0002376">
    <property type="term" value="P:immune system process"/>
    <property type="evidence" value="ECO:0007669"/>
    <property type="project" value="TreeGrafter"/>
</dbReference>
<reference evidence="8" key="1">
    <citation type="submission" date="2025-08" db="UniProtKB">
        <authorList>
            <consortium name="Ensembl"/>
        </authorList>
    </citation>
    <scope>IDENTIFICATION</scope>
</reference>
<dbReference type="Gene3D" id="2.60.200.10">
    <property type="match status" value="1"/>
</dbReference>
<feature type="domain" description="IRF tryptophan pentad repeat" evidence="7">
    <location>
        <begin position="14"/>
        <end position="122"/>
    </location>
</feature>
<name>A0A8C4QSP0_EPTBU</name>
<protein>
    <recommendedName>
        <fullName evidence="7">IRF tryptophan pentad repeat domain-containing protein</fullName>
    </recommendedName>
</protein>
<keyword evidence="6" id="KW-0539">Nucleus</keyword>
<evidence type="ECO:0000313" key="9">
    <source>
        <dbReference type="Proteomes" id="UP000694388"/>
    </source>
</evidence>
<dbReference type="Pfam" id="PF10401">
    <property type="entry name" value="IRF-3"/>
    <property type="match status" value="1"/>
</dbReference>
<evidence type="ECO:0000256" key="2">
    <source>
        <dbReference type="ARBA" id="ARBA00023015"/>
    </source>
</evidence>
<keyword evidence="9" id="KW-1185">Reference proteome</keyword>